<sequence>MLFNSFSFLLGFLPLTLAGYFLLARRNPTWGVAWLALASVFFYGWWDVRYVPLLLGSVLINYGCAQAIRRAQGRARKRWLAGAVAANLVLLGYYKYANFFYTSLTGHHSDALQVVLPIGISFFTFTQIAFLVDTARGFVQEGRFIHYLLFVTYFPHLVAGPVLHHKEMMPQFADPRNAVPRADNFSVGATIFIIGLAKKTLLADTLAPYANTLFAAPGEPTLLVAWGGVLAYAFQLYFDFSGYSDMAIGLSRLFGVHLPLNFNSPYKSFNIVEFWRRWHMTLSRFLRDYLYIPLGGNRHGAVRAKANLMVTMLLGGLWHGASWNFVLWGGLHGLYLVIAHAWQMFKDRMGWKGSGGRMGRLAAWALTFAAVSFAWVFFRAADLPSALRIVAGMAGHAGVTLPDAIGARLGGFAHTLEQLGIGWSLGGGTQFIETWTWVVVAALVAFFAPNTQQIMHRFSPALDHDGTAAPARLSWRPSPRPALAAGLLAVACMLALSRPSEFLYFQF</sequence>
<dbReference type="InterPro" id="IPR024194">
    <property type="entry name" value="Ac/AlaTfrase_AlgI/DltB"/>
</dbReference>
<dbReference type="RefSeq" id="WP_155453406.1">
    <property type="nucleotide sequence ID" value="NZ_WNKX01000004.1"/>
</dbReference>
<dbReference type="Proteomes" id="UP000472320">
    <property type="component" value="Unassembled WGS sequence"/>
</dbReference>
<feature type="transmembrane region" description="Helical" evidence="14">
    <location>
        <begin position="321"/>
        <end position="341"/>
    </location>
</feature>
<dbReference type="AlphaFoldDB" id="A0A6L6QFN5"/>
<evidence type="ECO:0000256" key="1">
    <source>
        <dbReference type="ARBA" id="ARBA00004651"/>
    </source>
</evidence>
<comment type="pathway">
    <text evidence="2">Glycan biosynthesis; alginate biosynthesis.</text>
</comment>
<evidence type="ECO:0000256" key="4">
    <source>
        <dbReference type="ARBA" id="ARBA00016084"/>
    </source>
</evidence>
<evidence type="ECO:0000256" key="12">
    <source>
        <dbReference type="ARBA" id="ARBA00031030"/>
    </source>
</evidence>
<feature type="transmembrane region" description="Helical" evidence="14">
    <location>
        <begin position="30"/>
        <end position="46"/>
    </location>
</feature>
<dbReference type="InterPro" id="IPR028362">
    <property type="entry name" value="AlgI"/>
</dbReference>
<evidence type="ECO:0000256" key="10">
    <source>
        <dbReference type="ARBA" id="ARBA00023136"/>
    </source>
</evidence>
<feature type="transmembrane region" description="Helical" evidence="14">
    <location>
        <begin position="6"/>
        <end position="23"/>
    </location>
</feature>
<comment type="caution">
    <text evidence="15">The sequence shown here is derived from an EMBL/GenBank/DDBJ whole genome shotgun (WGS) entry which is preliminary data.</text>
</comment>
<evidence type="ECO:0000313" key="15">
    <source>
        <dbReference type="EMBL" id="MTW10476.1"/>
    </source>
</evidence>
<keyword evidence="16" id="KW-1185">Reference proteome</keyword>
<gene>
    <name evidence="15" type="ORF">GM658_07650</name>
</gene>
<feature type="transmembrane region" description="Helical" evidence="14">
    <location>
        <begin position="361"/>
        <end position="378"/>
    </location>
</feature>
<keyword evidence="9 14" id="KW-1133">Transmembrane helix</keyword>
<keyword evidence="6 13" id="KW-0808">Transferase</keyword>
<reference evidence="15 16" key="1">
    <citation type="submission" date="2019-11" db="EMBL/GenBank/DDBJ databases">
        <title>Type strains purchased from KCTC, JCM and DSMZ.</title>
        <authorList>
            <person name="Lu H."/>
        </authorList>
    </citation>
    <scope>NUCLEOTIDE SEQUENCE [LARGE SCALE GENOMIC DNA]</scope>
    <source>
        <strain evidence="15 16">JCM 31587</strain>
    </source>
</reference>
<keyword evidence="10 13" id="KW-0472">Membrane</keyword>
<feature type="transmembrane region" description="Helical" evidence="14">
    <location>
        <begin position="431"/>
        <end position="448"/>
    </location>
</feature>
<dbReference type="PANTHER" id="PTHR13285">
    <property type="entry name" value="ACYLTRANSFERASE"/>
    <property type="match status" value="1"/>
</dbReference>
<feature type="transmembrane region" description="Helical" evidence="14">
    <location>
        <begin position="111"/>
        <end position="132"/>
    </location>
</feature>
<dbReference type="EMBL" id="WNKX01000004">
    <property type="protein sequence ID" value="MTW10476.1"/>
    <property type="molecule type" value="Genomic_DNA"/>
</dbReference>
<keyword evidence="8" id="KW-0016">Alginate biosynthesis</keyword>
<organism evidence="15 16">
    <name type="scientific">Massilia eburnea</name>
    <dbReference type="NCBI Taxonomy" id="1776165"/>
    <lineage>
        <taxon>Bacteria</taxon>
        <taxon>Pseudomonadati</taxon>
        <taxon>Pseudomonadota</taxon>
        <taxon>Betaproteobacteria</taxon>
        <taxon>Burkholderiales</taxon>
        <taxon>Oxalobacteraceae</taxon>
        <taxon>Telluria group</taxon>
        <taxon>Massilia</taxon>
    </lineage>
</organism>
<evidence type="ECO:0000256" key="2">
    <source>
        <dbReference type="ARBA" id="ARBA00005182"/>
    </source>
</evidence>
<dbReference type="InterPro" id="IPR004299">
    <property type="entry name" value="MBOAT_fam"/>
</dbReference>
<feature type="transmembrane region" description="Helical" evidence="14">
    <location>
        <begin position="144"/>
        <end position="164"/>
    </location>
</feature>
<evidence type="ECO:0000256" key="8">
    <source>
        <dbReference type="ARBA" id="ARBA00022841"/>
    </source>
</evidence>
<feature type="transmembrane region" description="Helical" evidence="14">
    <location>
        <begin position="80"/>
        <end position="99"/>
    </location>
</feature>
<feature type="transmembrane region" description="Helical" evidence="14">
    <location>
        <begin position="213"/>
        <end position="234"/>
    </location>
</feature>
<evidence type="ECO:0000256" key="5">
    <source>
        <dbReference type="ARBA" id="ARBA00022475"/>
    </source>
</evidence>
<keyword evidence="11 13" id="KW-0012">Acyltransferase</keyword>
<dbReference type="GO" id="GO:0042121">
    <property type="term" value="P:alginic acid biosynthetic process"/>
    <property type="evidence" value="ECO:0007669"/>
    <property type="project" value="UniProtKB-KW"/>
</dbReference>
<dbReference type="PIRSF" id="PIRSF016636">
    <property type="entry name" value="AlgI_DltB"/>
    <property type="match status" value="1"/>
</dbReference>
<name>A0A6L6QFN5_9BURK</name>
<dbReference type="PIRSF" id="PIRSF500217">
    <property type="entry name" value="AlgI"/>
    <property type="match status" value="1"/>
</dbReference>
<evidence type="ECO:0000256" key="9">
    <source>
        <dbReference type="ARBA" id="ARBA00022989"/>
    </source>
</evidence>
<dbReference type="InterPro" id="IPR051085">
    <property type="entry name" value="MB_O-acyltransferase"/>
</dbReference>
<evidence type="ECO:0000256" key="14">
    <source>
        <dbReference type="SAM" id="Phobius"/>
    </source>
</evidence>
<keyword evidence="5 13" id="KW-1003">Cell membrane</keyword>
<evidence type="ECO:0000313" key="16">
    <source>
        <dbReference type="Proteomes" id="UP000472320"/>
    </source>
</evidence>
<feature type="transmembrane region" description="Helical" evidence="14">
    <location>
        <begin position="184"/>
        <end position="201"/>
    </location>
</feature>
<evidence type="ECO:0000256" key="11">
    <source>
        <dbReference type="ARBA" id="ARBA00023315"/>
    </source>
</evidence>
<dbReference type="Pfam" id="PF03062">
    <property type="entry name" value="MBOAT"/>
    <property type="match status" value="1"/>
</dbReference>
<proteinExistence type="inferred from homology"/>
<evidence type="ECO:0000256" key="7">
    <source>
        <dbReference type="ARBA" id="ARBA00022692"/>
    </source>
</evidence>
<dbReference type="GO" id="GO:0016746">
    <property type="term" value="F:acyltransferase activity"/>
    <property type="evidence" value="ECO:0007669"/>
    <property type="project" value="UniProtKB-KW"/>
</dbReference>
<evidence type="ECO:0000256" key="13">
    <source>
        <dbReference type="PIRNR" id="PIRNR016636"/>
    </source>
</evidence>
<accession>A0A6L6QFN5</accession>
<evidence type="ECO:0000256" key="3">
    <source>
        <dbReference type="ARBA" id="ARBA00010323"/>
    </source>
</evidence>
<evidence type="ECO:0000256" key="6">
    <source>
        <dbReference type="ARBA" id="ARBA00022679"/>
    </source>
</evidence>
<protein>
    <recommendedName>
        <fullName evidence="4">Probable alginate O-acetylase AlgI</fullName>
    </recommendedName>
    <alternativeName>
        <fullName evidence="12">Alginate biosynthesis protein AlgI</fullName>
    </alternativeName>
</protein>
<comment type="subcellular location">
    <subcellularLocation>
        <location evidence="1">Cell membrane</location>
        <topology evidence="1">Multi-pass membrane protein</topology>
    </subcellularLocation>
</comment>
<comment type="similarity">
    <text evidence="3 13">Belongs to the membrane-bound acyltransferase family.</text>
</comment>
<keyword evidence="7 14" id="KW-0812">Transmembrane</keyword>
<dbReference type="GO" id="GO:0005886">
    <property type="term" value="C:plasma membrane"/>
    <property type="evidence" value="ECO:0007669"/>
    <property type="project" value="UniProtKB-SubCell"/>
</dbReference>
<dbReference type="OrthoDB" id="139172at2"/>
<dbReference type="PANTHER" id="PTHR13285:SF23">
    <property type="entry name" value="TEICHOIC ACID D-ALANYLTRANSFERASE"/>
    <property type="match status" value="1"/>
</dbReference>